<proteinExistence type="predicted"/>
<dbReference type="EMBL" id="VSSQ01027287">
    <property type="protein sequence ID" value="MPM76447.1"/>
    <property type="molecule type" value="Genomic_DNA"/>
</dbReference>
<evidence type="ECO:0000313" key="1">
    <source>
        <dbReference type="EMBL" id="MPM76447.1"/>
    </source>
</evidence>
<dbReference type="AlphaFoldDB" id="A0A645CHM2"/>
<reference evidence="1" key="1">
    <citation type="submission" date="2019-08" db="EMBL/GenBank/DDBJ databases">
        <authorList>
            <person name="Kucharzyk K."/>
            <person name="Murdoch R.W."/>
            <person name="Higgins S."/>
            <person name="Loffler F."/>
        </authorList>
    </citation>
    <scope>NUCLEOTIDE SEQUENCE</scope>
</reference>
<protein>
    <submittedName>
        <fullName evidence="1">Uncharacterized protein</fullName>
    </submittedName>
</protein>
<gene>
    <name evidence="1" type="ORF">SDC9_123445</name>
</gene>
<organism evidence="1">
    <name type="scientific">bioreactor metagenome</name>
    <dbReference type="NCBI Taxonomy" id="1076179"/>
    <lineage>
        <taxon>unclassified sequences</taxon>
        <taxon>metagenomes</taxon>
        <taxon>ecological metagenomes</taxon>
    </lineage>
</organism>
<name>A0A645CHM2_9ZZZZ</name>
<accession>A0A645CHM2</accession>
<sequence length="86" mass="9388">MVVSALFFIDPAVQINQITHVPGAQLAPDGNAIRNAFRFAREGTFNDLHVSGYKSLPPRRQSADQASDLVVGQLIQPVQDIFSRPA</sequence>
<comment type="caution">
    <text evidence="1">The sequence shown here is derived from an EMBL/GenBank/DDBJ whole genome shotgun (WGS) entry which is preliminary data.</text>
</comment>